<dbReference type="GO" id="GO:0051213">
    <property type="term" value="F:dioxygenase activity"/>
    <property type="evidence" value="ECO:0007669"/>
    <property type="project" value="UniProtKB-KW"/>
</dbReference>
<dbReference type="Proteomes" id="UP001527202">
    <property type="component" value="Unassembled WGS sequence"/>
</dbReference>
<dbReference type="SUPFAM" id="SSF54593">
    <property type="entry name" value="Glyoxalase/Bleomycin resistance protein/Dihydroxybiphenyl dioxygenase"/>
    <property type="match status" value="1"/>
</dbReference>
<evidence type="ECO:0000256" key="3">
    <source>
        <dbReference type="ARBA" id="ARBA00023251"/>
    </source>
</evidence>
<keyword evidence="3" id="KW-0046">Antibiotic resistance</keyword>
<keyword evidence="8" id="KW-1185">Reference proteome</keyword>
<gene>
    <name evidence="5" type="ORF">M5X16_03195</name>
    <name evidence="6" type="ORF">PC41400_23785</name>
</gene>
<dbReference type="Proteomes" id="UP000288943">
    <property type="component" value="Chromosome"/>
</dbReference>
<keyword evidence="6" id="KW-0560">Oxidoreductase</keyword>
<keyword evidence="6" id="KW-0223">Dioxygenase</keyword>
<dbReference type="InterPro" id="IPR000335">
    <property type="entry name" value="Bleomycin-R"/>
</dbReference>
<dbReference type="InterPro" id="IPR029068">
    <property type="entry name" value="Glyas_Bleomycin-R_OHBP_Dase"/>
</dbReference>
<evidence type="ECO:0000256" key="2">
    <source>
        <dbReference type="ARBA" id="ARBA00021572"/>
    </source>
</evidence>
<dbReference type="CDD" id="cd08349">
    <property type="entry name" value="BLMA_like"/>
    <property type="match status" value="1"/>
</dbReference>
<dbReference type="Gene3D" id="3.10.180.10">
    <property type="entry name" value="2,3-Dihydroxybiphenyl 1,2-Dioxygenase, domain 1"/>
    <property type="match status" value="1"/>
</dbReference>
<dbReference type="RefSeq" id="WP_042230275.1">
    <property type="nucleotide sequence ID" value="NZ_CP026520.1"/>
</dbReference>
<dbReference type="InterPro" id="IPR037523">
    <property type="entry name" value="VOC_core"/>
</dbReference>
<dbReference type="KEGG" id="pchi:PC41400_23785"/>
<dbReference type="GeneID" id="95377818"/>
<dbReference type="EMBL" id="CP026520">
    <property type="protein sequence ID" value="QAV20533.1"/>
    <property type="molecule type" value="Genomic_DNA"/>
</dbReference>
<feature type="domain" description="VOC" evidence="4">
    <location>
        <begin position="2"/>
        <end position="118"/>
    </location>
</feature>
<accession>A0A410X1P4</accession>
<evidence type="ECO:0000259" key="4">
    <source>
        <dbReference type="PROSITE" id="PS51819"/>
    </source>
</evidence>
<dbReference type="OrthoDB" id="9803104at2"/>
<dbReference type="GO" id="GO:0046677">
    <property type="term" value="P:response to antibiotic"/>
    <property type="evidence" value="ECO:0007669"/>
    <property type="project" value="UniProtKB-KW"/>
</dbReference>
<protein>
    <recommendedName>
        <fullName evidence="2">Bleomycin resistance protein</fullName>
    </recommendedName>
</protein>
<evidence type="ECO:0000256" key="1">
    <source>
        <dbReference type="ARBA" id="ARBA00011051"/>
    </source>
</evidence>
<evidence type="ECO:0000313" key="5">
    <source>
        <dbReference type="EMBL" id="MCY9594778.1"/>
    </source>
</evidence>
<sequence>MTLTGITPILRIFDEKKAKQFYVEFLEFTLDWEHRFEPGMPLYMQISRDEIVLHLSEHYGDCSPGAALRIAVSGVEDLQKTLIGKHYPYARPGIERTPWETKECTVTDPFGNKLIFFE</sequence>
<dbReference type="Pfam" id="PF19581">
    <property type="entry name" value="Glyoxalase_7"/>
    <property type="match status" value="1"/>
</dbReference>
<proteinExistence type="inferred from homology"/>
<evidence type="ECO:0000313" key="8">
    <source>
        <dbReference type="Proteomes" id="UP001527202"/>
    </source>
</evidence>
<reference evidence="6 7" key="1">
    <citation type="submission" date="2018-01" db="EMBL/GenBank/DDBJ databases">
        <title>The whole genome sequencing and assembly of Paenibacillus chitinolyticus KCCM 41400 strain.</title>
        <authorList>
            <person name="Kim J.-Y."/>
            <person name="Park M.-K."/>
            <person name="Lee Y.-J."/>
            <person name="Yi H."/>
            <person name="Bahn Y.-S."/>
            <person name="Kim J.F."/>
            <person name="Lee D.-W."/>
        </authorList>
    </citation>
    <scope>NUCLEOTIDE SEQUENCE [LARGE SCALE GENOMIC DNA]</scope>
    <source>
        <strain evidence="6 7">KCCM 41400</strain>
    </source>
</reference>
<evidence type="ECO:0000313" key="6">
    <source>
        <dbReference type="EMBL" id="QAV20533.1"/>
    </source>
</evidence>
<dbReference type="EMBL" id="JAMDMJ010000003">
    <property type="protein sequence ID" value="MCY9594778.1"/>
    <property type="molecule type" value="Genomic_DNA"/>
</dbReference>
<reference evidence="5 8" key="2">
    <citation type="submission" date="2022-05" db="EMBL/GenBank/DDBJ databases">
        <title>Genome Sequencing of Bee-Associated Microbes.</title>
        <authorList>
            <person name="Dunlap C."/>
        </authorList>
    </citation>
    <scope>NUCLEOTIDE SEQUENCE [LARGE SCALE GENOMIC DNA]</scope>
    <source>
        <strain evidence="5 8">NRRL B-23120</strain>
    </source>
</reference>
<dbReference type="PROSITE" id="PS51819">
    <property type="entry name" value="VOC"/>
    <property type="match status" value="1"/>
</dbReference>
<evidence type="ECO:0000313" key="7">
    <source>
        <dbReference type="Proteomes" id="UP000288943"/>
    </source>
</evidence>
<dbReference type="AlphaFoldDB" id="A0A410X1P4"/>
<comment type="similarity">
    <text evidence="1">Belongs to the bleomycin resistance protein family.</text>
</comment>
<name>A0A410X1P4_9BACL</name>
<organism evidence="6 7">
    <name type="scientific">Paenibacillus chitinolyticus</name>
    <dbReference type="NCBI Taxonomy" id="79263"/>
    <lineage>
        <taxon>Bacteria</taxon>
        <taxon>Bacillati</taxon>
        <taxon>Bacillota</taxon>
        <taxon>Bacilli</taxon>
        <taxon>Bacillales</taxon>
        <taxon>Paenibacillaceae</taxon>
        <taxon>Paenibacillus</taxon>
    </lineage>
</organism>